<evidence type="ECO:0008006" key="5">
    <source>
        <dbReference type="Google" id="ProtNLM"/>
    </source>
</evidence>
<comment type="caution">
    <text evidence="3">The sequence shown here is derived from an EMBL/GenBank/DDBJ whole genome shotgun (WGS) entry which is preliminary data.</text>
</comment>
<feature type="coiled-coil region" evidence="1">
    <location>
        <begin position="432"/>
        <end position="459"/>
    </location>
</feature>
<proteinExistence type="predicted"/>
<keyword evidence="1" id="KW-0175">Coiled coil</keyword>
<sequence>MSTIQRPTRRLSTRIQEKEDAPLRPSQAQQTNGNAKPVAASSYPAAAQNVKANAKKRKMSRFAQQASTWKLDIIAHLWTPDYDEEDDGFMFKRVKKQEPEARTAEEEKPTAPAQDDASKSQQPPADKSDVPNNDDTAPKPKARRKRMSFSTPKPKEDPPPRRSKRLSKDNDHADASPAQRLVRDEVSSKRPDQQAESRPKESPNRGIRREPPKKQPEQKSGIVADQAPRKRQKEQRDRDPNDQRPESARDGHQAETVPTLQENSSATRIALPLADTPVIKRNKAMREGKSAKGERRSSLGNRGRRASSLIESGTSNGKRGKLQQLGWCMLTQRVALPHSEVDVVDYYKHIESEGLPEPRRMRQLLTWCAERALDEKPIGTEFEDSSARQAARVIEEELLKELSSKSELSDWFAREDVPVPKKPLPERPNPKNVQNLEKLAELEEQIKRLRMEKEALEAFLQPPSLPTLYQSNTATEPWEMERSLLSETEAAALDTINPPSNPTSADQISKRVNEILESIGPTIDRFADGVHRLGQYQAAAENVAGRTLALCAEKLAEREKQGRKRALATAEQTQPDTPPKDIASVLRSLSRADR</sequence>
<dbReference type="VEuPathDB" id="FungiDB:G647_01284"/>
<accession>A0A1C1CDE5</accession>
<feature type="compositionally biased region" description="Basic and acidic residues" evidence="2">
    <location>
        <begin position="96"/>
        <end position="109"/>
    </location>
</feature>
<evidence type="ECO:0000313" key="3">
    <source>
        <dbReference type="EMBL" id="OCT46555.1"/>
    </source>
</evidence>
<dbReference type="GO" id="GO:0007059">
    <property type="term" value="P:chromosome segregation"/>
    <property type="evidence" value="ECO:0007669"/>
    <property type="project" value="InterPro"/>
</dbReference>
<organism evidence="3 4">
    <name type="scientific">Cladophialophora carrionii</name>
    <dbReference type="NCBI Taxonomy" id="86049"/>
    <lineage>
        <taxon>Eukaryota</taxon>
        <taxon>Fungi</taxon>
        <taxon>Dikarya</taxon>
        <taxon>Ascomycota</taxon>
        <taxon>Pezizomycotina</taxon>
        <taxon>Eurotiomycetes</taxon>
        <taxon>Chaetothyriomycetidae</taxon>
        <taxon>Chaetothyriales</taxon>
        <taxon>Herpotrichiellaceae</taxon>
        <taxon>Cladophialophora</taxon>
    </lineage>
</organism>
<feature type="compositionally biased region" description="Basic and acidic residues" evidence="2">
    <location>
        <begin position="153"/>
        <end position="174"/>
    </location>
</feature>
<evidence type="ECO:0000256" key="2">
    <source>
        <dbReference type="SAM" id="MobiDB-lite"/>
    </source>
</evidence>
<dbReference type="Proteomes" id="UP000094526">
    <property type="component" value="Unassembled WGS sequence"/>
</dbReference>
<dbReference type="PANTHER" id="PTHR14778:SF2">
    <property type="entry name" value="KINETOCHORE-ASSOCIATED PROTEIN DSN1 HOMOLOG"/>
    <property type="match status" value="1"/>
</dbReference>
<dbReference type="STRING" id="86049.A0A1C1CDE5"/>
<feature type="compositionally biased region" description="Basic and acidic residues" evidence="2">
    <location>
        <begin position="284"/>
        <end position="297"/>
    </location>
</feature>
<dbReference type="GO" id="GO:0000444">
    <property type="term" value="C:MIS12/MIND type complex"/>
    <property type="evidence" value="ECO:0007669"/>
    <property type="project" value="InterPro"/>
</dbReference>
<dbReference type="VEuPathDB" id="FungiDB:CLCR_01879"/>
<dbReference type="AlphaFoldDB" id="A0A1C1CDE5"/>
<keyword evidence="4" id="KW-1185">Reference proteome</keyword>
<protein>
    <recommendedName>
        <fullName evidence="5">Mis12-Mtw1 family protein</fullName>
    </recommendedName>
</protein>
<evidence type="ECO:0000313" key="4">
    <source>
        <dbReference type="Proteomes" id="UP000094526"/>
    </source>
</evidence>
<feature type="compositionally biased region" description="Basic and acidic residues" evidence="2">
    <location>
        <begin position="181"/>
        <end position="217"/>
    </location>
</feature>
<feature type="compositionally biased region" description="Basic and acidic residues" evidence="2">
    <location>
        <begin position="234"/>
        <end position="253"/>
    </location>
</feature>
<gene>
    <name evidence="3" type="ORF">CLCR_01879</name>
</gene>
<feature type="region of interest" description="Disordered" evidence="2">
    <location>
        <begin position="559"/>
        <end position="594"/>
    </location>
</feature>
<feature type="region of interest" description="Disordered" evidence="2">
    <location>
        <begin position="1"/>
        <end position="61"/>
    </location>
</feature>
<dbReference type="Pfam" id="PF08202">
    <property type="entry name" value="MIS13"/>
    <property type="match status" value="1"/>
</dbReference>
<feature type="region of interest" description="Disordered" evidence="2">
    <location>
        <begin position="90"/>
        <end position="318"/>
    </location>
</feature>
<dbReference type="OrthoDB" id="3364649at2759"/>
<dbReference type="EMBL" id="LGRB01000015">
    <property type="protein sequence ID" value="OCT46555.1"/>
    <property type="molecule type" value="Genomic_DNA"/>
</dbReference>
<name>A0A1C1CDE5_9EURO</name>
<dbReference type="PANTHER" id="PTHR14778">
    <property type="entry name" value="KINETOCHORE-ASSOCIATED PROTEIN DSN1 HOMOLOG"/>
    <property type="match status" value="1"/>
</dbReference>
<reference evidence="4" key="1">
    <citation type="submission" date="2015-07" db="EMBL/GenBank/DDBJ databases">
        <authorList>
            <person name="Teixeira M.M."/>
            <person name="Souza R.C."/>
            <person name="Almeida L.G."/>
            <person name="Vicente V.A."/>
            <person name="de Hoog S."/>
            <person name="Bocca A.L."/>
            <person name="de Almeida S.R."/>
            <person name="Vasconcelos A.T."/>
            <person name="Felipe M.S."/>
        </authorList>
    </citation>
    <scope>NUCLEOTIDE SEQUENCE [LARGE SCALE GENOMIC DNA]</scope>
    <source>
        <strain evidence="4">KSF</strain>
    </source>
</reference>
<evidence type="ECO:0000256" key="1">
    <source>
        <dbReference type="SAM" id="Coils"/>
    </source>
</evidence>
<feature type="compositionally biased region" description="Polar residues" evidence="2">
    <location>
        <begin position="256"/>
        <end position="267"/>
    </location>
</feature>
<dbReference type="InterPro" id="IPR013218">
    <property type="entry name" value="Dsn1/Mis13"/>
</dbReference>
<dbReference type="GO" id="GO:0051301">
    <property type="term" value="P:cell division"/>
    <property type="evidence" value="ECO:0007669"/>
    <property type="project" value="InterPro"/>
</dbReference>